<keyword evidence="8" id="KW-1185">Reference proteome</keyword>
<evidence type="ECO:0000259" key="6">
    <source>
        <dbReference type="PROSITE" id="PS50222"/>
    </source>
</evidence>
<dbReference type="Pfam" id="PF13499">
    <property type="entry name" value="EF-hand_7"/>
    <property type="match status" value="1"/>
</dbReference>
<keyword evidence="4" id="KW-0677">Repeat</keyword>
<dbReference type="AlphaFoldDB" id="A0A9N9CL45"/>
<protein>
    <submittedName>
        <fullName evidence="7">5537_t:CDS:1</fullName>
    </submittedName>
</protein>
<keyword evidence="5" id="KW-0106">Calcium</keyword>
<evidence type="ECO:0000256" key="3">
    <source>
        <dbReference type="ARBA" id="ARBA00022723"/>
    </source>
</evidence>
<dbReference type="Gene3D" id="1.10.238.10">
    <property type="entry name" value="EF-hand"/>
    <property type="match status" value="1"/>
</dbReference>
<feature type="domain" description="EF-hand" evidence="6">
    <location>
        <begin position="6"/>
        <end position="41"/>
    </location>
</feature>
<dbReference type="InterPro" id="IPR002048">
    <property type="entry name" value="EF_hand_dom"/>
</dbReference>
<comment type="subcellular location">
    <subcellularLocation>
        <location evidence="1">Cytoplasm</location>
    </subcellularLocation>
</comment>
<organism evidence="7 8">
    <name type="scientific">Ambispora leptoticha</name>
    <dbReference type="NCBI Taxonomy" id="144679"/>
    <lineage>
        <taxon>Eukaryota</taxon>
        <taxon>Fungi</taxon>
        <taxon>Fungi incertae sedis</taxon>
        <taxon>Mucoromycota</taxon>
        <taxon>Glomeromycotina</taxon>
        <taxon>Glomeromycetes</taxon>
        <taxon>Archaeosporales</taxon>
        <taxon>Ambisporaceae</taxon>
        <taxon>Ambispora</taxon>
    </lineage>
</organism>
<sequence length="187" mass="21415">MASSSISEAQLQQFFNAIDTDRTNSLSPTELQQALLLNTDGSPFNLDTIQLLFNMFDFDRSGSIHFQEFAGLWRYVEEWKKIFASFDRDNSGTIDTSELKNALLAFGFNVSDRFLDIIVRKYNSRHRAPGVPKNSPQHNAAVNFDNFVQICVTMKTLTDRFRALDNDGDGWVKINYEQMLELILKSL</sequence>
<evidence type="ECO:0000256" key="4">
    <source>
        <dbReference type="ARBA" id="ARBA00022737"/>
    </source>
</evidence>
<keyword evidence="3" id="KW-0479">Metal-binding</keyword>
<dbReference type="InterPro" id="IPR051426">
    <property type="entry name" value="Peflin/Sorcin_CaBP"/>
</dbReference>
<comment type="caution">
    <text evidence="7">The sequence shown here is derived from an EMBL/GenBank/DDBJ whole genome shotgun (WGS) entry which is preliminary data.</text>
</comment>
<dbReference type="GO" id="GO:0005509">
    <property type="term" value="F:calcium ion binding"/>
    <property type="evidence" value="ECO:0007669"/>
    <property type="project" value="InterPro"/>
</dbReference>
<dbReference type="GO" id="GO:0005737">
    <property type="term" value="C:cytoplasm"/>
    <property type="evidence" value="ECO:0007669"/>
    <property type="project" value="UniProtKB-SubCell"/>
</dbReference>
<accession>A0A9N9CL45</accession>
<evidence type="ECO:0000256" key="2">
    <source>
        <dbReference type="ARBA" id="ARBA00022490"/>
    </source>
</evidence>
<dbReference type="SUPFAM" id="SSF47473">
    <property type="entry name" value="EF-hand"/>
    <property type="match status" value="1"/>
</dbReference>
<dbReference type="PROSITE" id="PS00018">
    <property type="entry name" value="EF_HAND_1"/>
    <property type="match status" value="2"/>
</dbReference>
<feature type="domain" description="EF-hand" evidence="6">
    <location>
        <begin position="74"/>
        <end position="109"/>
    </location>
</feature>
<evidence type="ECO:0000313" key="8">
    <source>
        <dbReference type="Proteomes" id="UP000789508"/>
    </source>
</evidence>
<dbReference type="InterPro" id="IPR018247">
    <property type="entry name" value="EF_Hand_1_Ca_BS"/>
</dbReference>
<reference evidence="7" key="1">
    <citation type="submission" date="2021-06" db="EMBL/GenBank/DDBJ databases">
        <authorList>
            <person name="Kallberg Y."/>
            <person name="Tangrot J."/>
            <person name="Rosling A."/>
        </authorList>
    </citation>
    <scope>NUCLEOTIDE SEQUENCE</scope>
    <source>
        <strain evidence="7">FL130A</strain>
    </source>
</reference>
<dbReference type="PANTHER" id="PTHR46212:SF3">
    <property type="entry name" value="GH27120P"/>
    <property type="match status" value="1"/>
</dbReference>
<evidence type="ECO:0000313" key="7">
    <source>
        <dbReference type="EMBL" id="CAG8605696.1"/>
    </source>
</evidence>
<dbReference type="CDD" id="cd16180">
    <property type="entry name" value="EFh_PEF_Group_I"/>
    <property type="match status" value="1"/>
</dbReference>
<dbReference type="PROSITE" id="PS50222">
    <property type="entry name" value="EF_HAND_2"/>
    <property type="match status" value="2"/>
</dbReference>
<dbReference type="OrthoDB" id="186625at2759"/>
<proteinExistence type="predicted"/>
<dbReference type="SMART" id="SM00054">
    <property type="entry name" value="EFh"/>
    <property type="match status" value="4"/>
</dbReference>
<dbReference type="GO" id="GO:0048306">
    <property type="term" value="F:calcium-dependent protein binding"/>
    <property type="evidence" value="ECO:0007669"/>
    <property type="project" value="UniProtKB-ARBA"/>
</dbReference>
<dbReference type="PANTHER" id="PTHR46212">
    <property type="entry name" value="PEFLIN"/>
    <property type="match status" value="1"/>
</dbReference>
<gene>
    <name evidence="7" type="ORF">ALEPTO_LOCUS8344</name>
</gene>
<dbReference type="InterPro" id="IPR011992">
    <property type="entry name" value="EF-hand-dom_pair"/>
</dbReference>
<evidence type="ECO:0000256" key="5">
    <source>
        <dbReference type="ARBA" id="ARBA00022837"/>
    </source>
</evidence>
<keyword evidence="2" id="KW-0963">Cytoplasm</keyword>
<dbReference type="EMBL" id="CAJVPS010004596">
    <property type="protein sequence ID" value="CAG8605696.1"/>
    <property type="molecule type" value="Genomic_DNA"/>
</dbReference>
<dbReference type="Proteomes" id="UP000789508">
    <property type="component" value="Unassembled WGS sequence"/>
</dbReference>
<evidence type="ECO:0000256" key="1">
    <source>
        <dbReference type="ARBA" id="ARBA00004496"/>
    </source>
</evidence>
<dbReference type="Pfam" id="PF13405">
    <property type="entry name" value="EF-hand_6"/>
    <property type="match status" value="1"/>
</dbReference>
<name>A0A9N9CL45_9GLOM</name>